<name>A0AAE2BPF3_9LAMI</name>
<reference evidence="1" key="1">
    <citation type="submission" date="2020-06" db="EMBL/GenBank/DDBJ databases">
        <authorList>
            <person name="Li T."/>
            <person name="Hu X."/>
            <person name="Zhang T."/>
            <person name="Song X."/>
            <person name="Zhang H."/>
            <person name="Dai N."/>
            <person name="Sheng W."/>
            <person name="Hou X."/>
            <person name="Wei L."/>
        </authorList>
    </citation>
    <scope>NUCLEOTIDE SEQUENCE</scope>
    <source>
        <strain evidence="1">K16</strain>
        <tissue evidence="1">Leaf</tissue>
    </source>
</reference>
<organism evidence="1 2">
    <name type="scientific">Sesamum angolense</name>
    <dbReference type="NCBI Taxonomy" id="2727404"/>
    <lineage>
        <taxon>Eukaryota</taxon>
        <taxon>Viridiplantae</taxon>
        <taxon>Streptophyta</taxon>
        <taxon>Embryophyta</taxon>
        <taxon>Tracheophyta</taxon>
        <taxon>Spermatophyta</taxon>
        <taxon>Magnoliopsida</taxon>
        <taxon>eudicotyledons</taxon>
        <taxon>Gunneridae</taxon>
        <taxon>Pentapetalae</taxon>
        <taxon>asterids</taxon>
        <taxon>lamiids</taxon>
        <taxon>Lamiales</taxon>
        <taxon>Pedaliaceae</taxon>
        <taxon>Sesamum</taxon>
    </lineage>
</organism>
<evidence type="ECO:0008006" key="3">
    <source>
        <dbReference type="Google" id="ProtNLM"/>
    </source>
</evidence>
<gene>
    <name evidence="1" type="ORF">Sango_2055800</name>
</gene>
<dbReference type="PANTHER" id="PTHR46148:SF57">
    <property type="entry name" value="OS12G0499874 PROTEIN"/>
    <property type="match status" value="1"/>
</dbReference>
<accession>A0AAE2BPF3</accession>
<proteinExistence type="predicted"/>
<dbReference type="AlphaFoldDB" id="A0AAE2BPF3"/>
<evidence type="ECO:0000313" key="2">
    <source>
        <dbReference type="Proteomes" id="UP001289374"/>
    </source>
</evidence>
<reference evidence="1" key="2">
    <citation type="journal article" date="2024" name="Plant">
        <title>Genomic evolution and insights into agronomic trait innovations of Sesamum species.</title>
        <authorList>
            <person name="Miao H."/>
            <person name="Wang L."/>
            <person name="Qu L."/>
            <person name="Liu H."/>
            <person name="Sun Y."/>
            <person name="Le M."/>
            <person name="Wang Q."/>
            <person name="Wei S."/>
            <person name="Zheng Y."/>
            <person name="Lin W."/>
            <person name="Duan Y."/>
            <person name="Cao H."/>
            <person name="Xiong S."/>
            <person name="Wang X."/>
            <person name="Wei L."/>
            <person name="Li C."/>
            <person name="Ma Q."/>
            <person name="Ju M."/>
            <person name="Zhao R."/>
            <person name="Li G."/>
            <person name="Mu C."/>
            <person name="Tian Q."/>
            <person name="Mei H."/>
            <person name="Zhang T."/>
            <person name="Gao T."/>
            <person name="Zhang H."/>
        </authorList>
    </citation>
    <scope>NUCLEOTIDE SEQUENCE</scope>
    <source>
        <strain evidence="1">K16</strain>
    </source>
</reference>
<evidence type="ECO:0000313" key="1">
    <source>
        <dbReference type="EMBL" id="KAK4392780.1"/>
    </source>
</evidence>
<comment type="caution">
    <text evidence="1">The sequence shown here is derived from an EMBL/GenBank/DDBJ whole genome shotgun (WGS) entry which is preliminary data.</text>
</comment>
<dbReference type="Proteomes" id="UP001289374">
    <property type="component" value="Unassembled WGS sequence"/>
</dbReference>
<keyword evidence="2" id="KW-1185">Reference proteome</keyword>
<sequence>METCTKYCSRISSVEGVGRMCSFSGLVGKETVEKIQIVKKCLKVAQDRQKSYVDKHHGEMEYEVSDKVFLKVSPWKGILRFGNDINLNHFIREPEVEISEELTYMEEPTEILDRNVRKLRNKEIPMESEIDSSLSKGGDLGG</sequence>
<dbReference type="PANTHER" id="PTHR46148">
    <property type="entry name" value="CHROMO DOMAIN-CONTAINING PROTEIN"/>
    <property type="match status" value="1"/>
</dbReference>
<protein>
    <recommendedName>
        <fullName evidence="3">Reverse transcriptase domain-containing protein</fullName>
    </recommendedName>
</protein>
<dbReference type="EMBL" id="JACGWL010000011">
    <property type="protein sequence ID" value="KAK4392780.1"/>
    <property type="molecule type" value="Genomic_DNA"/>
</dbReference>